<protein>
    <submittedName>
        <fullName evidence="2">Phytoene dehydrogenase-related protein</fullName>
    </submittedName>
</protein>
<name>A0A1H0FNF4_9ACTN</name>
<gene>
    <name evidence="2" type="ORF">SAMN05192576_3091</name>
</gene>
<accession>A0A1H0FNF4</accession>
<reference evidence="2 3" key="1">
    <citation type="submission" date="2016-10" db="EMBL/GenBank/DDBJ databases">
        <authorList>
            <person name="de Groot N.N."/>
        </authorList>
    </citation>
    <scope>NUCLEOTIDE SEQUENCE [LARGE SCALE GENOMIC DNA]</scope>
    <source>
        <strain evidence="2 3">CGMCC 1.11147</strain>
    </source>
</reference>
<sequence length="426" mass="44695">MTDHDVVVVGAGLAGLHCARTLAAAGLDVRVLEASDAVGGRIRTDVVDDFLVDRGFQLLNPGYPAVRRLVDVEALGLQPFEAGVAARLDDGLQVMAHPLHAPRLAPTTLRAAATRPREVAAVVRWLLPLAQASVGRGRLATRLPDRVDGTLGEALDRAGVDGTIGTVVRRFLAGVLLEDDQSTSAAYALLLVRAFAAGTPGLPAAGMQALPEQLAESLHGRVSLLSPVETIGGEDGRHVLWVAGRRVTCRRLVVATGAREAARLTGGPGRELKGVVTQWFAADEAPSGRALLHVDGRRRATGPVLNTAVVSAAAPSYAPGGQHLVQVSALLGPGRPVPTERELSRHAGELFGASPHRWRSLARYEVPDALPVQLQPFTERRRIVVESGVVLCGDHRDTASIQGALVSGGRAARAVLRSRLLTGSGA</sequence>
<organism evidence="2 3">
    <name type="scientific">Nocardioides szechwanensis</name>
    <dbReference type="NCBI Taxonomy" id="1005944"/>
    <lineage>
        <taxon>Bacteria</taxon>
        <taxon>Bacillati</taxon>
        <taxon>Actinomycetota</taxon>
        <taxon>Actinomycetes</taxon>
        <taxon>Propionibacteriales</taxon>
        <taxon>Nocardioidaceae</taxon>
        <taxon>Nocardioides</taxon>
    </lineage>
</organism>
<dbReference type="OrthoDB" id="9767561at2"/>
<evidence type="ECO:0000313" key="2">
    <source>
        <dbReference type="EMBL" id="SDN96203.1"/>
    </source>
</evidence>
<evidence type="ECO:0000259" key="1">
    <source>
        <dbReference type="Pfam" id="PF01593"/>
    </source>
</evidence>
<dbReference type="GO" id="GO:0016491">
    <property type="term" value="F:oxidoreductase activity"/>
    <property type="evidence" value="ECO:0007669"/>
    <property type="project" value="InterPro"/>
</dbReference>
<dbReference type="AlphaFoldDB" id="A0A1H0FNF4"/>
<dbReference type="RefSeq" id="WP_091025702.1">
    <property type="nucleotide sequence ID" value="NZ_BKAE01000018.1"/>
</dbReference>
<feature type="domain" description="Amine oxidase" evidence="1">
    <location>
        <begin position="13"/>
        <end position="416"/>
    </location>
</feature>
<dbReference type="PANTHER" id="PTHR42841">
    <property type="entry name" value="AMINE OXIDASE"/>
    <property type="match status" value="1"/>
</dbReference>
<dbReference type="STRING" id="1005944.SAMN05192576_3091"/>
<dbReference type="EMBL" id="FNIC01000005">
    <property type="protein sequence ID" value="SDN96203.1"/>
    <property type="molecule type" value="Genomic_DNA"/>
</dbReference>
<keyword evidence="3" id="KW-1185">Reference proteome</keyword>
<evidence type="ECO:0000313" key="3">
    <source>
        <dbReference type="Proteomes" id="UP000199004"/>
    </source>
</evidence>
<dbReference type="InterPro" id="IPR036188">
    <property type="entry name" value="FAD/NAD-bd_sf"/>
</dbReference>
<proteinExistence type="predicted"/>
<dbReference type="Gene3D" id="3.50.50.60">
    <property type="entry name" value="FAD/NAD(P)-binding domain"/>
    <property type="match status" value="1"/>
</dbReference>
<dbReference type="SUPFAM" id="SSF51905">
    <property type="entry name" value="FAD/NAD(P)-binding domain"/>
    <property type="match status" value="1"/>
</dbReference>
<dbReference type="Proteomes" id="UP000199004">
    <property type="component" value="Unassembled WGS sequence"/>
</dbReference>
<dbReference type="InterPro" id="IPR002937">
    <property type="entry name" value="Amino_oxidase"/>
</dbReference>
<dbReference type="Pfam" id="PF01593">
    <property type="entry name" value="Amino_oxidase"/>
    <property type="match status" value="1"/>
</dbReference>